<protein>
    <submittedName>
        <fullName evidence="2">SDR family oxidoreductase</fullName>
    </submittedName>
</protein>
<dbReference type="RefSeq" id="WP_345375956.1">
    <property type="nucleotide sequence ID" value="NZ_BAABLM010000004.1"/>
</dbReference>
<sequence>MRIVIAGGHGKIAQLLERQLSDAGHDPVGIVRNPDHTKDLEAAGARALVLDLEKTDVDTLAGHLDGADAVVFAAGGGGSSGAERKLTIDRDGAVLLADAAEKAGVSRYVLISAIHTDDFDPARATLPAADDDVMQVYLRAKSEADADVRKRAFDWTIIRPGTLTDEAGTGTVTVGTRVDSGEIPRADVASLVATAILEGTAVRTQFEAVSGEIPISDALATIKY</sequence>
<dbReference type="InterPro" id="IPR036291">
    <property type="entry name" value="NAD(P)-bd_dom_sf"/>
</dbReference>
<name>A0ABP8W1M8_9MICO</name>
<evidence type="ECO:0000259" key="1">
    <source>
        <dbReference type="Pfam" id="PF13460"/>
    </source>
</evidence>
<dbReference type="EMBL" id="BAABLM010000004">
    <property type="protein sequence ID" value="GAA4677193.1"/>
    <property type="molecule type" value="Genomic_DNA"/>
</dbReference>
<dbReference type="Proteomes" id="UP001501295">
    <property type="component" value="Unassembled WGS sequence"/>
</dbReference>
<accession>A0ABP8W1M8</accession>
<dbReference type="PANTHER" id="PTHR15020:SF50">
    <property type="entry name" value="UPF0659 PROTEIN YMR090W"/>
    <property type="match status" value="1"/>
</dbReference>
<comment type="caution">
    <text evidence="2">The sequence shown here is derived from an EMBL/GenBank/DDBJ whole genome shotgun (WGS) entry which is preliminary data.</text>
</comment>
<dbReference type="Gene3D" id="3.40.50.720">
    <property type="entry name" value="NAD(P)-binding Rossmann-like Domain"/>
    <property type="match status" value="1"/>
</dbReference>
<dbReference type="InterPro" id="IPR016040">
    <property type="entry name" value="NAD(P)-bd_dom"/>
</dbReference>
<evidence type="ECO:0000313" key="3">
    <source>
        <dbReference type="Proteomes" id="UP001501295"/>
    </source>
</evidence>
<feature type="domain" description="NAD(P)-binding" evidence="1">
    <location>
        <begin position="7"/>
        <end position="196"/>
    </location>
</feature>
<dbReference type="CDD" id="cd05243">
    <property type="entry name" value="SDR_a5"/>
    <property type="match status" value="1"/>
</dbReference>
<dbReference type="PANTHER" id="PTHR15020">
    <property type="entry name" value="FLAVIN REDUCTASE-RELATED"/>
    <property type="match status" value="1"/>
</dbReference>
<dbReference type="SUPFAM" id="SSF51735">
    <property type="entry name" value="NAD(P)-binding Rossmann-fold domains"/>
    <property type="match status" value="1"/>
</dbReference>
<keyword evidence="3" id="KW-1185">Reference proteome</keyword>
<organism evidence="2 3">
    <name type="scientific">Frondihabitans cladoniiphilus</name>
    <dbReference type="NCBI Taxonomy" id="715785"/>
    <lineage>
        <taxon>Bacteria</taxon>
        <taxon>Bacillati</taxon>
        <taxon>Actinomycetota</taxon>
        <taxon>Actinomycetes</taxon>
        <taxon>Micrococcales</taxon>
        <taxon>Microbacteriaceae</taxon>
        <taxon>Frondihabitans</taxon>
    </lineage>
</organism>
<dbReference type="Pfam" id="PF13460">
    <property type="entry name" value="NAD_binding_10"/>
    <property type="match status" value="1"/>
</dbReference>
<reference evidence="3" key="1">
    <citation type="journal article" date="2019" name="Int. J. Syst. Evol. Microbiol.">
        <title>The Global Catalogue of Microorganisms (GCM) 10K type strain sequencing project: providing services to taxonomists for standard genome sequencing and annotation.</title>
        <authorList>
            <consortium name="The Broad Institute Genomics Platform"/>
            <consortium name="The Broad Institute Genome Sequencing Center for Infectious Disease"/>
            <person name="Wu L."/>
            <person name="Ma J."/>
        </authorList>
    </citation>
    <scope>NUCLEOTIDE SEQUENCE [LARGE SCALE GENOMIC DNA]</scope>
    <source>
        <strain evidence="3">JCM 18956</strain>
    </source>
</reference>
<proteinExistence type="predicted"/>
<evidence type="ECO:0000313" key="2">
    <source>
        <dbReference type="EMBL" id="GAA4677193.1"/>
    </source>
</evidence>
<gene>
    <name evidence="2" type="ORF">GCM10025780_22330</name>
</gene>